<evidence type="ECO:0000313" key="2">
    <source>
        <dbReference type="EMBL" id="CAF9911352.1"/>
    </source>
</evidence>
<feature type="compositionally biased region" description="Low complexity" evidence="1">
    <location>
        <begin position="1042"/>
        <end position="1056"/>
    </location>
</feature>
<dbReference type="EMBL" id="CAJPDT010000008">
    <property type="protein sequence ID" value="CAF9911352.1"/>
    <property type="molecule type" value="Genomic_DNA"/>
</dbReference>
<organism evidence="2 3">
    <name type="scientific">Imshaugia aleurites</name>
    <dbReference type="NCBI Taxonomy" id="172621"/>
    <lineage>
        <taxon>Eukaryota</taxon>
        <taxon>Fungi</taxon>
        <taxon>Dikarya</taxon>
        <taxon>Ascomycota</taxon>
        <taxon>Pezizomycotina</taxon>
        <taxon>Lecanoromycetes</taxon>
        <taxon>OSLEUM clade</taxon>
        <taxon>Lecanoromycetidae</taxon>
        <taxon>Lecanorales</taxon>
        <taxon>Lecanorineae</taxon>
        <taxon>Parmeliaceae</taxon>
        <taxon>Imshaugia</taxon>
    </lineage>
</organism>
<feature type="region of interest" description="Disordered" evidence="1">
    <location>
        <begin position="307"/>
        <end position="341"/>
    </location>
</feature>
<feature type="region of interest" description="Disordered" evidence="1">
    <location>
        <begin position="1515"/>
        <end position="1560"/>
    </location>
</feature>
<sequence>MAYHFDGKAIFSTRNGEYARRQTVPSMRTVLRSNPVEDQQTMVANLQREFPEECKAITSPITDTDVYEYFDYCDAAVQGFEFLRAALEYIAALNASANAEKAIKVQDFVGRWKNTNGEAFTHIQPYHAVTDLFTEEDIEEQGIEVLTDAIMLIKHQRVQHAMQDAHTMHDFKQLGAPAPPPFPVNVAAVQGTRSASNPEQGQSQPQGGPPRHLPAPPGQFPGPQIRFPLQRLTPSTEFLEHVHPGSTSRGDFHSDPEAHNAIETYIPGPSGRYVALPSRGLPGPFTYRPLPLPNQSIPIVAHRIENFGGNLPKGKRNPKKKSSDDARMVSAPPNDQRQASNGANATQLFAPRNVQMPFHSQSPVAIPLVPESCSSGAVAYSGNHHQPSLLPGRDLGSMQETFHNPPYHRQAPMQPSMEGRARFVSNPYSSTAHEMQGPTQDPSLTLAIPSVSTDMKHQGATTKGQLFEEHGGYVSTRVQWHISHPLDPHAFGHYLPDSRMSGQDRYNPHTDFERPALAPRSNAGQSPFPGTPRRHVRANDTLKYSVPEGCTIWIGGLPNEFDRSAVMHLLRPCRGLLNVTPPRVSWHQKNNTKHSHAFARYVLSVSNIVCNTKFYNPSFMNPVDAAEALQRLPQTRFAELPEGAFLSTNYAKHKLYASPGHHQYGSNRDPKPPASDVSPTKSRKGEDSNGAGKTRNEHSRKTSKGSIRVKKHSTSSSGGGTARSSKSVIAMDEGQKESDMQPEEGVAIPDLSQEAESMTPGSQSYTDGQEELKLMSQDLGIVPPDVGVEAHANQLSRITGDEAQEIALAPSAKPQKEGRQATSSTHTRARPKAAKNKSKGSNKLPMPEDRGPEPLTVEPVYEHSKPTARTQPSANEASRPLKNSDHPEDDKEKRGRSGVEASRMATPTVPFASTLALQEDLQTPEQAFLGRNPTEDDGEKPAPTVPFESNLVLQKNLQTPEQSFLGCNPTEDDGEKPKASVVIAADACRAKDDTLEVSEIAPAQGDSVVSVASLEPPKEQMSQEELRRDVSIPTQTSTDIAPSILSSTVPPSSSPTERSRSLTQEKRYAIVQAACSLSTAALSPGSLEPGGIAPQPKPENLKSLTPSETGKGTDRIQEALQKPTYGESGGFRPGPIEENPEQNPSILSVHLPSSNSDRAFSRSPAHKRTPSITARSSSLAVPSTPIKTHRKKKKKKKPRKFASVNEAPGEDEMSSPSKGTSLALEGTDVDSSIQTIEGTKPNASVLTIDPAACILSTEKLKGLPKPETPFLMDDGVRVVPPKLSCQTVMEPSSADQYYTQKSHCQIYNSGSAMHFNSTSDRSDYYRSMLPLFSKTSTPGRALAEKQDNDLETTLREAGYRTLSGTSPFTITDLELAFLDTIVEQGNTLENRNNKDGQVLSWLDDNGKMAPGMSYDAWNKQNEMIEVVQKATAVKRLVADSRAWTKVELLQQKLSQFVVHFGSDTQEQLFTKANAPQILSAKSLLHTIPQHNSSTSEMQKWSNNATLFLEEYASEPSPAVTTSRKLTTNSPCETSQGTSSRKQQQDCRHPKLINKPDPLNFVHQLGKNEDTFRTTSTELSDHTTGGQITESESSPSTFGRRTPSEERLTPSVPLIPSATVNQTSHWRDAFVETGEDCQRGSDDRHPVSTPQEEERMMASDPELKASGRELDVRKVTGAKDVEPGVKETENELQKKPNEDEQSESKGSELSSEDEKPDHSVTTKSEDTNDSTPAESMEEAHEKAEDLTLNRGNSQPLQVSYSSIDSHFTTSDEGNSEEAQHNRPRGGQSPLKRSGYNAVAGRGTVVKRGAKKEGSKDPWALPQGEKPWGSGGEGQGEKRKRQRH</sequence>
<feature type="compositionally biased region" description="Polar residues" evidence="1">
    <location>
        <begin position="1572"/>
        <end position="1598"/>
    </location>
</feature>
<reference evidence="2" key="1">
    <citation type="submission" date="2021-03" db="EMBL/GenBank/DDBJ databases">
        <authorList>
            <person name="Tagirdzhanova G."/>
        </authorList>
    </citation>
    <scope>NUCLEOTIDE SEQUENCE</scope>
</reference>
<feature type="compositionally biased region" description="Basic residues" evidence="1">
    <location>
        <begin position="701"/>
        <end position="713"/>
    </location>
</feature>
<keyword evidence="3" id="KW-1185">Reference proteome</keyword>
<feature type="compositionally biased region" description="Polar residues" evidence="1">
    <location>
        <begin position="754"/>
        <end position="767"/>
    </location>
</feature>
<feature type="compositionally biased region" description="Polar residues" evidence="1">
    <location>
        <begin position="867"/>
        <end position="876"/>
    </location>
</feature>
<feature type="region of interest" description="Disordered" evidence="1">
    <location>
        <begin position="792"/>
        <end position="957"/>
    </location>
</feature>
<feature type="region of interest" description="Disordered" evidence="1">
    <location>
        <begin position="1081"/>
        <end position="1224"/>
    </location>
</feature>
<feature type="compositionally biased region" description="Basic and acidic residues" evidence="1">
    <location>
        <begin position="882"/>
        <end position="897"/>
    </location>
</feature>
<evidence type="ECO:0000256" key="1">
    <source>
        <dbReference type="SAM" id="MobiDB-lite"/>
    </source>
</evidence>
<protein>
    <submittedName>
        <fullName evidence="2">Uncharacterized protein</fullName>
    </submittedName>
</protein>
<gene>
    <name evidence="2" type="ORF">IMSHALPRED_010004</name>
</gene>
<feature type="compositionally biased region" description="Polar residues" evidence="1">
    <location>
        <begin position="1141"/>
        <end position="1158"/>
    </location>
</feature>
<comment type="caution">
    <text evidence="2">The sequence shown here is derived from an EMBL/GenBank/DDBJ whole genome shotgun (WGS) entry which is preliminary data.</text>
</comment>
<feature type="compositionally biased region" description="Basic and acidic residues" evidence="1">
    <location>
        <begin position="1633"/>
        <end position="1725"/>
    </location>
</feature>
<feature type="compositionally biased region" description="Polar residues" evidence="1">
    <location>
        <begin position="1748"/>
        <end position="1771"/>
    </location>
</feature>
<dbReference type="OrthoDB" id="3941926at2759"/>
<feature type="compositionally biased region" description="Basic residues" evidence="1">
    <location>
        <begin position="1187"/>
        <end position="1200"/>
    </location>
</feature>
<name>A0A8H3ESE0_9LECA</name>
<feature type="region of interest" description="Disordered" evidence="1">
    <location>
        <begin position="499"/>
        <end position="535"/>
    </location>
</feature>
<feature type="compositionally biased region" description="Polar residues" evidence="1">
    <location>
        <begin position="1518"/>
        <end position="1541"/>
    </location>
</feature>
<feature type="region of interest" description="Disordered" evidence="1">
    <location>
        <begin position="1572"/>
        <end position="1610"/>
    </location>
</feature>
<feature type="region of interest" description="Disordered" evidence="1">
    <location>
        <begin position="657"/>
        <end position="778"/>
    </location>
</feature>
<proteinExistence type="predicted"/>
<feature type="region of interest" description="Disordered" evidence="1">
    <location>
        <begin position="999"/>
        <end position="1065"/>
    </location>
</feature>
<feature type="compositionally biased region" description="Polar residues" evidence="1">
    <location>
        <begin position="1170"/>
        <end position="1181"/>
    </location>
</feature>
<evidence type="ECO:0000313" key="3">
    <source>
        <dbReference type="Proteomes" id="UP000664534"/>
    </source>
</evidence>
<feature type="region of interest" description="Disordered" evidence="1">
    <location>
        <begin position="191"/>
        <end position="225"/>
    </location>
</feature>
<dbReference type="Proteomes" id="UP000664534">
    <property type="component" value="Unassembled WGS sequence"/>
</dbReference>
<feature type="compositionally biased region" description="Basic and acidic residues" evidence="1">
    <location>
        <begin position="1736"/>
        <end position="1746"/>
    </location>
</feature>
<feature type="compositionally biased region" description="Basic residues" evidence="1">
    <location>
        <begin position="827"/>
        <end position="840"/>
    </location>
</feature>
<feature type="compositionally biased region" description="Pro residues" evidence="1">
    <location>
        <begin position="207"/>
        <end position="220"/>
    </location>
</feature>
<accession>A0A8H3ESE0</accession>
<feature type="region of interest" description="Disordered" evidence="1">
    <location>
        <begin position="1633"/>
        <end position="1842"/>
    </location>
</feature>